<evidence type="ECO:0000256" key="12">
    <source>
        <dbReference type="SAM" id="Phobius"/>
    </source>
</evidence>
<keyword evidence="4 12" id="KW-0812">Transmembrane</keyword>
<comment type="similarity">
    <text evidence="3">Belongs to the TMEM163 family.</text>
</comment>
<feature type="transmembrane region" description="Helical" evidence="12">
    <location>
        <begin position="179"/>
        <end position="203"/>
    </location>
</feature>
<keyword evidence="5" id="KW-0967">Endosome</keyword>
<feature type="transmembrane region" description="Helical" evidence="12">
    <location>
        <begin position="209"/>
        <end position="226"/>
    </location>
</feature>
<keyword evidence="10" id="KW-0968">Cytoplasmic vesicle</keyword>
<evidence type="ECO:0000256" key="11">
    <source>
        <dbReference type="SAM" id="MobiDB-lite"/>
    </source>
</evidence>
<keyword evidence="9 12" id="KW-0472">Membrane</keyword>
<reference evidence="15" key="1">
    <citation type="journal article" date="2006" name="PLoS Biol.">
        <title>Macronuclear genome sequence of the ciliate Tetrahymena thermophila, a model eukaryote.</title>
        <authorList>
            <person name="Eisen J.A."/>
            <person name="Coyne R.S."/>
            <person name="Wu M."/>
            <person name="Wu D."/>
            <person name="Thiagarajan M."/>
            <person name="Wortman J.R."/>
            <person name="Badger J.H."/>
            <person name="Ren Q."/>
            <person name="Amedeo P."/>
            <person name="Jones K.M."/>
            <person name="Tallon L.J."/>
            <person name="Delcher A.L."/>
            <person name="Salzberg S.L."/>
            <person name="Silva J.C."/>
            <person name="Haas B.J."/>
            <person name="Majoros W.H."/>
            <person name="Farzad M."/>
            <person name="Carlton J.M."/>
            <person name="Smith R.K. Jr."/>
            <person name="Garg J."/>
            <person name="Pearlman R.E."/>
            <person name="Karrer K.M."/>
            <person name="Sun L."/>
            <person name="Manning G."/>
            <person name="Elde N.C."/>
            <person name="Turkewitz A.P."/>
            <person name="Asai D.J."/>
            <person name="Wilkes D.E."/>
            <person name="Wang Y."/>
            <person name="Cai H."/>
            <person name="Collins K."/>
            <person name="Stewart B.A."/>
            <person name="Lee S.R."/>
            <person name="Wilamowska K."/>
            <person name="Weinberg Z."/>
            <person name="Ruzzo W.L."/>
            <person name="Wloga D."/>
            <person name="Gaertig J."/>
            <person name="Frankel J."/>
            <person name="Tsao C.-C."/>
            <person name="Gorovsky M.A."/>
            <person name="Keeling P.J."/>
            <person name="Waller R.F."/>
            <person name="Patron N.J."/>
            <person name="Cherry J.M."/>
            <person name="Stover N.A."/>
            <person name="Krieger C.J."/>
            <person name="del Toro C."/>
            <person name="Ryder H.F."/>
            <person name="Williamson S.C."/>
            <person name="Barbeau R.A."/>
            <person name="Hamilton E.P."/>
            <person name="Orias E."/>
        </authorList>
    </citation>
    <scope>NUCLEOTIDE SEQUENCE [LARGE SCALE GENOMIC DNA]</scope>
    <source>
        <strain evidence="15">SB210</strain>
    </source>
</reference>
<dbReference type="InParanoid" id="W7XBX2"/>
<evidence type="ECO:0000256" key="8">
    <source>
        <dbReference type="ARBA" id="ARBA00023018"/>
    </source>
</evidence>
<evidence type="ECO:0000256" key="7">
    <source>
        <dbReference type="ARBA" id="ARBA00022989"/>
    </source>
</evidence>
<keyword evidence="8" id="KW-0770">Synapse</keyword>
<dbReference type="EMBL" id="GG662663">
    <property type="protein sequence ID" value="EWS73948.1"/>
    <property type="molecule type" value="Genomic_DNA"/>
</dbReference>
<comment type="subcellular location">
    <subcellularLocation>
        <location evidence="2">Cytoplasmic vesicle</location>
        <location evidence="2">Secretory vesicle</location>
        <location evidence="2">Synaptic vesicle membrane</location>
        <topology evidence="2">Multi-pass membrane protein</topology>
    </subcellularLocation>
    <subcellularLocation>
        <location evidence="1">Early endosome membrane</location>
    </subcellularLocation>
</comment>
<dbReference type="Pfam" id="PF01545">
    <property type="entry name" value="Cation_efflux"/>
    <property type="match status" value="1"/>
</dbReference>
<protein>
    <submittedName>
        <fullName evidence="14">Cation efflux family protein</fullName>
    </submittedName>
</protein>
<dbReference type="OrthoDB" id="5980560at2759"/>
<dbReference type="RefSeq" id="XP_012653489.1">
    <property type="nucleotide sequence ID" value="XM_012798035.1"/>
</dbReference>
<evidence type="ECO:0000259" key="13">
    <source>
        <dbReference type="Pfam" id="PF01545"/>
    </source>
</evidence>
<feature type="transmembrane region" description="Helical" evidence="12">
    <location>
        <begin position="114"/>
        <end position="139"/>
    </location>
</feature>
<sequence>MRQTTKQIIPIQKYVFWGKICCWITIFYNIGEGVASIVLGEEESSISLVAFGVQSFIETTSSVLVLIRFYYFEKHDIKERVCNTESVEDKETNEQNNNQQEEDKQKKFLKAERGVTITIGVFFIILSIVTIVVSSIALYREDRPDSTIDNIIISIIGLIVTVIFWYIKNKISKVLNSSAIAGDAACNLACIKLTIVLLIGSIIYTFWKGGWWIDSSMAIILALFFLKEGYQMLKWGLSKNFTGGCGDCCGSKQKTLNQNGQYSTNKDSKTNDCCKNDSCQEKNLQKNLCYQQVEKCNSDQIQSYCKKQCSSQSKNECSKTDNICITAQCSEENQKRDQFCKEQEYSDQIKSDTNK</sequence>
<feature type="domain" description="Cation efflux protein transmembrane" evidence="13">
    <location>
        <begin position="110"/>
        <end position="236"/>
    </location>
</feature>
<evidence type="ECO:0000256" key="2">
    <source>
        <dbReference type="ARBA" id="ARBA00004644"/>
    </source>
</evidence>
<keyword evidence="6" id="KW-0862">Zinc</keyword>
<evidence type="ECO:0000256" key="6">
    <source>
        <dbReference type="ARBA" id="ARBA00022833"/>
    </source>
</evidence>
<keyword evidence="7 12" id="KW-1133">Transmembrane helix</keyword>
<dbReference type="Gene3D" id="1.20.1510.10">
    <property type="entry name" value="Cation efflux protein transmembrane domain"/>
    <property type="match status" value="1"/>
</dbReference>
<gene>
    <name evidence="14" type="ORF">TTHERM_000440549</name>
</gene>
<keyword evidence="15" id="KW-1185">Reference proteome</keyword>
<dbReference type="PANTHER" id="PTHR31937:SF2">
    <property type="entry name" value="TRANSMEMBRANE PROTEIN 163"/>
    <property type="match status" value="1"/>
</dbReference>
<organism evidence="14 15">
    <name type="scientific">Tetrahymena thermophila (strain SB210)</name>
    <dbReference type="NCBI Taxonomy" id="312017"/>
    <lineage>
        <taxon>Eukaryota</taxon>
        <taxon>Sar</taxon>
        <taxon>Alveolata</taxon>
        <taxon>Ciliophora</taxon>
        <taxon>Intramacronucleata</taxon>
        <taxon>Oligohymenophorea</taxon>
        <taxon>Hymenostomatida</taxon>
        <taxon>Tetrahymenina</taxon>
        <taxon>Tetrahymenidae</taxon>
        <taxon>Tetrahymena</taxon>
    </lineage>
</organism>
<dbReference type="GO" id="GO:0008324">
    <property type="term" value="F:monoatomic cation transmembrane transporter activity"/>
    <property type="evidence" value="ECO:0007669"/>
    <property type="project" value="InterPro"/>
</dbReference>
<evidence type="ECO:0000256" key="3">
    <source>
        <dbReference type="ARBA" id="ARBA00008731"/>
    </source>
</evidence>
<feature type="transmembrane region" description="Helical" evidence="12">
    <location>
        <begin position="151"/>
        <end position="167"/>
    </location>
</feature>
<evidence type="ECO:0000256" key="4">
    <source>
        <dbReference type="ARBA" id="ARBA00022692"/>
    </source>
</evidence>
<feature type="region of interest" description="Disordered" evidence="11">
    <location>
        <begin position="85"/>
        <end position="105"/>
    </location>
</feature>
<dbReference type="KEGG" id="tet:TTHERM_000440549"/>
<dbReference type="InterPro" id="IPR058533">
    <property type="entry name" value="Cation_efflux_TM"/>
</dbReference>
<evidence type="ECO:0000313" key="14">
    <source>
        <dbReference type="EMBL" id="EWS73948.1"/>
    </source>
</evidence>
<dbReference type="InterPro" id="IPR027469">
    <property type="entry name" value="Cation_efflux_TMD_sf"/>
</dbReference>
<evidence type="ECO:0000256" key="9">
    <source>
        <dbReference type="ARBA" id="ARBA00023136"/>
    </source>
</evidence>
<evidence type="ECO:0000256" key="5">
    <source>
        <dbReference type="ARBA" id="ARBA00022753"/>
    </source>
</evidence>
<dbReference type="InterPro" id="IPR026765">
    <property type="entry name" value="Tmem163"/>
</dbReference>
<dbReference type="PANTHER" id="PTHR31937">
    <property type="entry name" value="TRANSMEMBRANE PROTEIN 163"/>
    <property type="match status" value="1"/>
</dbReference>
<feature type="transmembrane region" description="Helical" evidence="12">
    <location>
        <begin position="46"/>
        <end position="71"/>
    </location>
</feature>
<proteinExistence type="inferred from homology"/>
<evidence type="ECO:0000313" key="15">
    <source>
        <dbReference type="Proteomes" id="UP000009168"/>
    </source>
</evidence>
<dbReference type="GeneID" id="24438972"/>
<evidence type="ECO:0000256" key="10">
    <source>
        <dbReference type="ARBA" id="ARBA00023329"/>
    </source>
</evidence>
<name>W7XBX2_TETTS</name>
<dbReference type="Proteomes" id="UP000009168">
    <property type="component" value="Unassembled WGS sequence"/>
</dbReference>
<accession>W7XBX2</accession>
<feature type="transmembrane region" description="Helical" evidence="12">
    <location>
        <begin position="20"/>
        <end position="40"/>
    </location>
</feature>
<dbReference type="SUPFAM" id="SSF161111">
    <property type="entry name" value="Cation efflux protein transmembrane domain-like"/>
    <property type="match status" value="2"/>
</dbReference>
<evidence type="ECO:0000256" key="1">
    <source>
        <dbReference type="ARBA" id="ARBA00004146"/>
    </source>
</evidence>
<dbReference type="AlphaFoldDB" id="W7XBX2"/>
<dbReference type="GO" id="GO:0031901">
    <property type="term" value="C:early endosome membrane"/>
    <property type="evidence" value="ECO:0007669"/>
    <property type="project" value="UniProtKB-SubCell"/>
</dbReference>